<protein>
    <submittedName>
        <fullName evidence="1">Uncharacterized protein</fullName>
    </submittedName>
</protein>
<accession>A0A5P8WF64</accession>
<proteinExistence type="predicted"/>
<dbReference type="AlphaFoldDB" id="A0A5P8WF64"/>
<reference evidence="1 2" key="1">
    <citation type="submission" date="2019-10" db="EMBL/GenBank/DDBJ databases">
        <title>Genomic and transcriptomic insights into the perfect genentic adaptation of a filamentous nitrogen-fixing cyanobacterium to rice fields.</title>
        <authorList>
            <person name="Chen Z."/>
        </authorList>
    </citation>
    <scope>NUCLEOTIDE SEQUENCE [LARGE SCALE GENOMIC DNA]</scope>
    <source>
        <strain evidence="1">CCNUC1</strain>
    </source>
</reference>
<organism evidence="1 2">
    <name type="scientific">Nostoc sphaeroides CCNUC1</name>
    <dbReference type="NCBI Taxonomy" id="2653204"/>
    <lineage>
        <taxon>Bacteria</taxon>
        <taxon>Bacillati</taxon>
        <taxon>Cyanobacteriota</taxon>
        <taxon>Cyanophyceae</taxon>
        <taxon>Nostocales</taxon>
        <taxon>Nostocaceae</taxon>
        <taxon>Nostoc</taxon>
    </lineage>
</organism>
<dbReference type="KEGG" id="nsh:GXM_08320"/>
<evidence type="ECO:0000313" key="2">
    <source>
        <dbReference type="Proteomes" id="UP000326678"/>
    </source>
</evidence>
<sequence length="55" mass="6424">MLTLFIAFNLGRGRQFPVLQPTFIHTDIRKNYKVTCSMATQKGWVRIGSREEPLR</sequence>
<gene>
    <name evidence="1" type="ORF">GXM_08320</name>
</gene>
<name>A0A5P8WF64_9NOSO</name>
<keyword evidence="2" id="KW-1185">Reference proteome</keyword>
<evidence type="ECO:0000313" key="1">
    <source>
        <dbReference type="EMBL" id="QFS50826.1"/>
    </source>
</evidence>
<dbReference type="Proteomes" id="UP000326678">
    <property type="component" value="Chromosome Gxm2"/>
</dbReference>
<dbReference type="EMBL" id="CP045227">
    <property type="protein sequence ID" value="QFS50826.1"/>
    <property type="molecule type" value="Genomic_DNA"/>
</dbReference>